<dbReference type="Proteomes" id="UP000695022">
    <property type="component" value="Unplaced"/>
</dbReference>
<organism evidence="1 2">
    <name type="scientific">Priapulus caudatus</name>
    <name type="common">Priapulid worm</name>
    <dbReference type="NCBI Taxonomy" id="37621"/>
    <lineage>
        <taxon>Eukaryota</taxon>
        <taxon>Metazoa</taxon>
        <taxon>Ecdysozoa</taxon>
        <taxon>Scalidophora</taxon>
        <taxon>Priapulida</taxon>
        <taxon>Priapulimorpha</taxon>
        <taxon>Priapulimorphida</taxon>
        <taxon>Priapulidae</taxon>
        <taxon>Priapulus</taxon>
    </lineage>
</organism>
<proteinExistence type="predicted"/>
<dbReference type="GeneID" id="106808978"/>
<evidence type="ECO:0000313" key="2">
    <source>
        <dbReference type="RefSeq" id="XP_014667402.1"/>
    </source>
</evidence>
<sequence length="201" mass="23024">MFVVFTGVSKKLETASKKAGCQSLQLWVKSASNHMYWVAASSGEDSELKLDKWKSIMNHIADKHTGHSDRFPKCAHGPIGERCWLEAGSKPYKVMDGIITSSYLLRDIGQLSPLYQTYYLEVFHNVVNHFAPKSIHFFHRAMLVRMYLSALHFNENSDKQQARTKEGRLQWRVNYPKAKKGATAAVKQVKVENTYGTFFIY</sequence>
<dbReference type="PANTHER" id="PTHR31751:SF42">
    <property type="entry name" value="PROTEIN CBG10204"/>
    <property type="match status" value="1"/>
</dbReference>
<reference evidence="2" key="1">
    <citation type="submission" date="2025-08" db="UniProtKB">
        <authorList>
            <consortium name="RefSeq"/>
        </authorList>
    </citation>
    <scope>IDENTIFICATION</scope>
</reference>
<accession>A0ABM1E5D1</accession>
<dbReference type="RefSeq" id="XP_014667402.1">
    <property type="nucleotide sequence ID" value="XM_014811916.1"/>
</dbReference>
<evidence type="ECO:0000313" key="1">
    <source>
        <dbReference type="Proteomes" id="UP000695022"/>
    </source>
</evidence>
<dbReference type="PANTHER" id="PTHR31751">
    <property type="entry name" value="SI:CH211-108C17.2-RELATED-RELATED"/>
    <property type="match status" value="1"/>
</dbReference>
<name>A0ABM1E5D1_PRICU</name>
<protein>
    <submittedName>
        <fullName evidence="2">Uncharacterized protein LOC106808978</fullName>
    </submittedName>
</protein>
<keyword evidence="1" id="KW-1185">Reference proteome</keyword>
<gene>
    <name evidence="2" type="primary">LOC106808978</name>
</gene>